<dbReference type="GO" id="GO:0052572">
    <property type="term" value="P:response to host immune response"/>
    <property type="evidence" value="ECO:0007669"/>
    <property type="project" value="TreeGrafter"/>
</dbReference>
<feature type="domain" description="PPE-PPW subfamily C-terminal" evidence="5">
    <location>
        <begin position="417"/>
        <end position="460"/>
    </location>
</feature>
<feature type="domain" description="PPE" evidence="4">
    <location>
        <begin position="1"/>
        <end position="162"/>
    </location>
</feature>
<dbReference type="EMBL" id="LKTM01000001">
    <property type="protein sequence ID" value="KQH81241.1"/>
    <property type="molecule type" value="Genomic_DNA"/>
</dbReference>
<proteinExistence type="inferred from homology"/>
<organism evidence="6 7">
    <name type="scientific">Mycobacterium gordonae</name>
    <dbReference type="NCBI Taxonomy" id="1778"/>
    <lineage>
        <taxon>Bacteria</taxon>
        <taxon>Bacillati</taxon>
        <taxon>Actinomycetota</taxon>
        <taxon>Actinomycetes</taxon>
        <taxon>Mycobacteriales</taxon>
        <taxon>Mycobacteriaceae</taxon>
        <taxon>Mycobacterium</taxon>
    </lineage>
</organism>
<keyword evidence="3" id="KW-0472">Membrane</keyword>
<comment type="caution">
    <text evidence="6">The sequence shown here is derived from an EMBL/GenBank/DDBJ whole genome shotgun (WGS) entry which is preliminary data.</text>
</comment>
<evidence type="ECO:0000313" key="7">
    <source>
        <dbReference type="Proteomes" id="UP000051677"/>
    </source>
</evidence>
<dbReference type="PANTHER" id="PTHR46766">
    <property type="entry name" value="GLUTAMINE-RICH PROTEIN 2"/>
    <property type="match status" value="1"/>
</dbReference>
<feature type="transmembrane region" description="Helical" evidence="3">
    <location>
        <begin position="214"/>
        <end position="237"/>
    </location>
</feature>
<dbReference type="Gene3D" id="1.20.1260.20">
    <property type="entry name" value="PPE superfamily"/>
    <property type="match status" value="1"/>
</dbReference>
<dbReference type="SUPFAM" id="SSF140459">
    <property type="entry name" value="PE/PPE dimer-like"/>
    <property type="match status" value="1"/>
</dbReference>
<dbReference type="PANTHER" id="PTHR46766:SF1">
    <property type="entry name" value="GLUTAMINE-RICH PROTEIN 2"/>
    <property type="match status" value="1"/>
</dbReference>
<dbReference type="InterPro" id="IPR038332">
    <property type="entry name" value="PPE_sf"/>
</dbReference>
<comment type="similarity">
    <text evidence="1">Belongs to the mycobacterial PPE family.</text>
</comment>
<evidence type="ECO:0000256" key="3">
    <source>
        <dbReference type="SAM" id="Phobius"/>
    </source>
</evidence>
<evidence type="ECO:0000313" key="6">
    <source>
        <dbReference type="EMBL" id="KQH81241.1"/>
    </source>
</evidence>
<feature type="transmembrane region" description="Helical" evidence="3">
    <location>
        <begin position="243"/>
        <end position="265"/>
    </location>
</feature>
<dbReference type="Pfam" id="PF18878">
    <property type="entry name" value="PPE-PPW"/>
    <property type="match status" value="1"/>
</dbReference>
<feature type="region of interest" description="Disordered" evidence="2">
    <location>
        <begin position="442"/>
        <end position="469"/>
    </location>
</feature>
<keyword evidence="3" id="KW-0812">Transmembrane</keyword>
<evidence type="ECO:0000259" key="5">
    <source>
        <dbReference type="Pfam" id="PF18878"/>
    </source>
</evidence>
<name>A0A0Q2LZL6_MYCGO</name>
<keyword evidence="3" id="KW-1133">Transmembrane helix</keyword>
<protein>
    <recommendedName>
        <fullName evidence="8">PPE family protein</fullName>
    </recommendedName>
</protein>
<evidence type="ECO:0000259" key="4">
    <source>
        <dbReference type="Pfam" id="PF00823"/>
    </source>
</evidence>
<evidence type="ECO:0000256" key="2">
    <source>
        <dbReference type="SAM" id="MobiDB-lite"/>
    </source>
</evidence>
<sequence>MALPPEEHSALLNAGLGPGSLLAAAQEWQGLSNHYSEAAAELSRVLAGVQAGSWQGDSASKYVAAHGPYLAWLEQAAADSANTAAQHETAAIAYSAAVAAMPTLAELAANHALHGVLVATNFFGVNTIPIALNEADYVRMWIQAAETMTVYQATATEALATTPTTPPAPPIRAASAEAQAAPAAPADSIAQLIADLENLIANPYQYFLNFFQQLGFSPATTVVLAVIALFLYDLLWYPYYASYSLLLLPFFTPALSALSALRLLLPFLFGELPAGPLPVAAEPGPATRADALTNIVVAPPVSVAPAPSSPVGNPAPSATAPAPAPSPAPASTISYAVPGLAPPGVGAGPRVGAKAPDSVADNVDAAAPAQVAAARAQSRRRRRATAGIRGHRDEFLDATAEMDDAPGARTEPEPATAGTRGAGGLGFAGTTAARTEAPAGIARLTDDGSGGTVPMLPATWPTDATSGRR</sequence>
<dbReference type="Proteomes" id="UP000051677">
    <property type="component" value="Unassembled WGS sequence"/>
</dbReference>
<dbReference type="InterPro" id="IPR043641">
    <property type="entry name" value="PPE-PPW_C"/>
</dbReference>
<evidence type="ECO:0000256" key="1">
    <source>
        <dbReference type="ARBA" id="ARBA00010652"/>
    </source>
</evidence>
<feature type="compositionally biased region" description="Low complexity" evidence="2">
    <location>
        <begin position="307"/>
        <end position="321"/>
    </location>
</feature>
<dbReference type="Pfam" id="PF00823">
    <property type="entry name" value="PPE"/>
    <property type="match status" value="1"/>
</dbReference>
<dbReference type="RefSeq" id="WP_055575999.1">
    <property type="nucleotide sequence ID" value="NZ_LKTM01000001.1"/>
</dbReference>
<gene>
    <name evidence="6" type="ORF">AO501_06525</name>
</gene>
<dbReference type="OrthoDB" id="4753487at2"/>
<dbReference type="AlphaFoldDB" id="A0A0Q2LZL6"/>
<evidence type="ECO:0008006" key="8">
    <source>
        <dbReference type="Google" id="ProtNLM"/>
    </source>
</evidence>
<dbReference type="InterPro" id="IPR000030">
    <property type="entry name" value="PPE_dom"/>
</dbReference>
<feature type="region of interest" description="Disordered" evidence="2">
    <location>
        <begin position="404"/>
        <end position="423"/>
    </location>
</feature>
<feature type="region of interest" description="Disordered" evidence="2">
    <location>
        <begin position="307"/>
        <end position="329"/>
    </location>
</feature>
<accession>A0A0Q2LZL6</accession>
<reference evidence="6 7" key="1">
    <citation type="submission" date="2015-10" db="EMBL/GenBank/DDBJ databases">
        <title>Mycobacterium gordonae draft genome assembly.</title>
        <authorList>
            <person name="Ustinova V."/>
            <person name="Smirnova T."/>
            <person name="Blagodatskikh K."/>
            <person name="Varlamov D."/>
            <person name="Larionova E."/>
            <person name="Chernousova L."/>
        </authorList>
    </citation>
    <scope>NUCLEOTIDE SEQUENCE [LARGE SCALE GENOMIC DNA]</scope>
    <source>
        <strain evidence="6 7">CTRI 14-8773</strain>
    </source>
</reference>